<proteinExistence type="predicted"/>
<name>A0A165H0A7_9BASI</name>
<protein>
    <submittedName>
        <fullName evidence="2">Uncharacterized protein</fullName>
    </submittedName>
</protein>
<feature type="region of interest" description="Disordered" evidence="1">
    <location>
        <begin position="1"/>
        <end position="80"/>
    </location>
</feature>
<feature type="compositionally biased region" description="Pro residues" evidence="1">
    <location>
        <begin position="69"/>
        <end position="80"/>
    </location>
</feature>
<evidence type="ECO:0000313" key="2">
    <source>
        <dbReference type="EMBL" id="KZT58707.1"/>
    </source>
</evidence>
<dbReference type="InParanoid" id="A0A165H0A7"/>
<sequence>MHPSYGPPHRPPRRSRLTPCDSRLPFPVHRIPDPQPNPHNLHEAPGVLPPSRRAYHPPIRQSANRRLAPPAPSRPPAARP</sequence>
<gene>
    <name evidence="2" type="ORF">CALCODRAFT_231997</name>
</gene>
<organism evidence="2 3">
    <name type="scientific">Calocera cornea HHB12733</name>
    <dbReference type="NCBI Taxonomy" id="1353952"/>
    <lineage>
        <taxon>Eukaryota</taxon>
        <taxon>Fungi</taxon>
        <taxon>Dikarya</taxon>
        <taxon>Basidiomycota</taxon>
        <taxon>Agaricomycotina</taxon>
        <taxon>Dacrymycetes</taxon>
        <taxon>Dacrymycetales</taxon>
        <taxon>Dacrymycetaceae</taxon>
        <taxon>Calocera</taxon>
    </lineage>
</organism>
<evidence type="ECO:0000313" key="3">
    <source>
        <dbReference type="Proteomes" id="UP000076842"/>
    </source>
</evidence>
<evidence type="ECO:0000256" key="1">
    <source>
        <dbReference type="SAM" id="MobiDB-lite"/>
    </source>
</evidence>
<dbReference type="EMBL" id="KV423948">
    <property type="protein sequence ID" value="KZT58707.1"/>
    <property type="molecule type" value="Genomic_DNA"/>
</dbReference>
<accession>A0A165H0A7</accession>
<dbReference type="Proteomes" id="UP000076842">
    <property type="component" value="Unassembled WGS sequence"/>
</dbReference>
<reference evidence="2 3" key="1">
    <citation type="journal article" date="2016" name="Mol. Biol. Evol.">
        <title>Comparative Genomics of Early-Diverging Mushroom-Forming Fungi Provides Insights into the Origins of Lignocellulose Decay Capabilities.</title>
        <authorList>
            <person name="Nagy L.G."/>
            <person name="Riley R."/>
            <person name="Tritt A."/>
            <person name="Adam C."/>
            <person name="Daum C."/>
            <person name="Floudas D."/>
            <person name="Sun H."/>
            <person name="Yadav J.S."/>
            <person name="Pangilinan J."/>
            <person name="Larsson K.H."/>
            <person name="Matsuura K."/>
            <person name="Barry K."/>
            <person name="Labutti K."/>
            <person name="Kuo R."/>
            <person name="Ohm R.A."/>
            <person name="Bhattacharya S.S."/>
            <person name="Shirouzu T."/>
            <person name="Yoshinaga Y."/>
            <person name="Martin F.M."/>
            <person name="Grigoriev I.V."/>
            <person name="Hibbett D.S."/>
        </authorList>
    </citation>
    <scope>NUCLEOTIDE SEQUENCE [LARGE SCALE GENOMIC DNA]</scope>
    <source>
        <strain evidence="2 3">HHB12733</strain>
    </source>
</reference>
<dbReference type="AlphaFoldDB" id="A0A165H0A7"/>
<keyword evidence="3" id="KW-1185">Reference proteome</keyword>